<evidence type="ECO:0000256" key="1">
    <source>
        <dbReference type="ARBA" id="ARBA00001920"/>
    </source>
</evidence>
<dbReference type="PROSITE" id="PS01042">
    <property type="entry name" value="HOMOSER_DHGENASE"/>
    <property type="match status" value="1"/>
</dbReference>
<dbReference type="EC" id="1.1.1.3" evidence="5 16"/>
<dbReference type="SUPFAM" id="SSF55347">
    <property type="entry name" value="Glyceraldehyde-3-phosphate dehydrogenase-like, C-terminal domain"/>
    <property type="match status" value="1"/>
</dbReference>
<evidence type="ECO:0000256" key="17">
    <source>
        <dbReference type="RuleBase" id="RU004171"/>
    </source>
</evidence>
<keyword evidence="12 16" id="KW-0486">Methionine biosynthesis</keyword>
<keyword evidence="8 16" id="KW-0791">Threonine biosynthesis</keyword>
<dbReference type="AlphaFoldDB" id="A0A1I7FZL3"/>
<evidence type="ECO:0000256" key="9">
    <source>
        <dbReference type="ARBA" id="ARBA00022857"/>
    </source>
</evidence>
<evidence type="ECO:0000256" key="15">
    <source>
        <dbReference type="PIRSR" id="PIRSR000098-2"/>
    </source>
</evidence>
<evidence type="ECO:0000313" key="19">
    <source>
        <dbReference type="EMBL" id="SFU41511.1"/>
    </source>
</evidence>
<dbReference type="NCBIfam" id="NF004976">
    <property type="entry name" value="PRK06349.1"/>
    <property type="match status" value="1"/>
</dbReference>
<dbReference type="InterPro" id="IPR045865">
    <property type="entry name" value="ACT-like_dom_sf"/>
</dbReference>
<dbReference type="Gene3D" id="3.30.360.10">
    <property type="entry name" value="Dihydrodipicolinate Reductase, domain 2"/>
    <property type="match status" value="1"/>
</dbReference>
<keyword evidence="20" id="KW-1185">Reference proteome</keyword>
<dbReference type="UniPathway" id="UPA00051">
    <property type="reaction ID" value="UER00465"/>
</dbReference>
<evidence type="ECO:0000256" key="16">
    <source>
        <dbReference type="RuleBase" id="RU000579"/>
    </source>
</evidence>
<evidence type="ECO:0000256" key="7">
    <source>
        <dbReference type="ARBA" id="ARBA00022605"/>
    </source>
</evidence>
<evidence type="ECO:0000256" key="2">
    <source>
        <dbReference type="ARBA" id="ARBA00005056"/>
    </source>
</evidence>
<dbReference type="InterPro" id="IPR002912">
    <property type="entry name" value="ACT_dom"/>
</dbReference>
<dbReference type="GO" id="GO:0050661">
    <property type="term" value="F:NADP binding"/>
    <property type="evidence" value="ECO:0007669"/>
    <property type="project" value="InterPro"/>
</dbReference>
<dbReference type="SUPFAM" id="SSF51735">
    <property type="entry name" value="NAD(P)-binding Rossmann-fold domains"/>
    <property type="match status" value="1"/>
</dbReference>
<evidence type="ECO:0000256" key="11">
    <source>
        <dbReference type="ARBA" id="ARBA00023053"/>
    </source>
</evidence>
<dbReference type="InterPro" id="IPR036291">
    <property type="entry name" value="NAD(P)-bd_dom_sf"/>
</dbReference>
<protein>
    <recommendedName>
        <fullName evidence="6 16">Homoserine dehydrogenase</fullName>
        <ecNumber evidence="5 16">1.1.1.3</ecNumber>
    </recommendedName>
</protein>
<keyword evidence="10 16" id="KW-0560">Oxidoreductase</keyword>
<dbReference type="UniPathway" id="UPA00050">
    <property type="reaction ID" value="UER00063"/>
</dbReference>
<sequence length="433" mass="46896">MRKIKVGMLGIGNIGKGTYRTLEMGRKKIEDTTGLSIEIVKILNRHPDRDRGIDIPREKYVTDAYDIINDPDIDIMIELIGGIEPATTYMADALRAGKHVVTANKAAVAANGRMLQQLAQENQVLLRFEASVGGGIPILNAITTALVSNEFTEVLGILNGTTNYILTQMAENGASYEDVLKEAQRMGFAEADPTADVEGLDAANKLSILISLLFGVGVSPEEIPTKGITTVDKVDIEFAKEFGYKVKLLASAKNVNGHVTCNVEPSLVSQEHPLASVNNEFNAVYVTGSAVDSLMFYGKGAGPLPTGSAVMGDVISIARKIEKGGAYDLQPHLRYDAGAVFDGEGANQYYVRMNVIDRPGVLGSIATTLGAHRISIETMTQRANPSSSRESMPIIFITYDVEKTVLDEAIREIRESSYVKSIENVLRVERIGQ</sequence>
<comment type="catalytic activity">
    <reaction evidence="13">
        <text>L-homoserine + NADP(+) = L-aspartate 4-semialdehyde + NADPH + H(+)</text>
        <dbReference type="Rhea" id="RHEA:15761"/>
        <dbReference type="ChEBI" id="CHEBI:15378"/>
        <dbReference type="ChEBI" id="CHEBI:57476"/>
        <dbReference type="ChEBI" id="CHEBI:57783"/>
        <dbReference type="ChEBI" id="CHEBI:58349"/>
        <dbReference type="ChEBI" id="CHEBI:537519"/>
        <dbReference type="EC" id="1.1.1.3"/>
    </reaction>
    <physiologicalReaction direction="right-to-left" evidence="13">
        <dbReference type="Rhea" id="RHEA:15763"/>
    </physiologicalReaction>
</comment>
<comment type="pathway">
    <text evidence="3 16">Amino-acid biosynthesis; L-methionine biosynthesis via de novo pathway; L-homoserine from L-aspartate: step 3/3.</text>
</comment>
<comment type="similarity">
    <text evidence="4 17">Belongs to the homoserine dehydrogenase family.</text>
</comment>
<name>A0A1I7FZL3_9FIRM</name>
<comment type="pathway">
    <text evidence="2 16">Amino-acid biosynthesis; L-threonine biosynthesis; L-threonine from L-aspartate: step 3/5.</text>
</comment>
<dbReference type="InterPro" id="IPR019811">
    <property type="entry name" value="HDH_CS"/>
</dbReference>
<feature type="binding site" evidence="15">
    <location>
        <position position="105"/>
    </location>
    <ligand>
        <name>NADPH</name>
        <dbReference type="ChEBI" id="CHEBI:57783"/>
    </ligand>
</feature>
<dbReference type="InterPro" id="IPR001342">
    <property type="entry name" value="HDH_cat"/>
</dbReference>
<gene>
    <name evidence="19" type="ORF">SAMN05216508_10442</name>
</gene>
<dbReference type="PIRSF" id="PIRSF000098">
    <property type="entry name" value="Homoser_dehydrog"/>
    <property type="match status" value="1"/>
</dbReference>
<accession>A0A1I7FZL3</accession>
<evidence type="ECO:0000259" key="18">
    <source>
        <dbReference type="PROSITE" id="PS51671"/>
    </source>
</evidence>
<dbReference type="Gene3D" id="3.40.50.720">
    <property type="entry name" value="NAD(P)-binding Rossmann-like Domain"/>
    <property type="match status" value="1"/>
</dbReference>
<comment type="cofactor">
    <cofactor evidence="1">
        <name>a metal cation</name>
        <dbReference type="ChEBI" id="CHEBI:25213"/>
    </cofactor>
</comment>
<dbReference type="GO" id="GO:0004412">
    <property type="term" value="F:homoserine dehydrogenase activity"/>
    <property type="evidence" value="ECO:0007669"/>
    <property type="project" value="UniProtKB-EC"/>
</dbReference>
<dbReference type="Pfam" id="PF00742">
    <property type="entry name" value="Homoserine_dh"/>
    <property type="match status" value="1"/>
</dbReference>
<keyword evidence="11" id="KW-0915">Sodium</keyword>
<feature type="binding site" evidence="15">
    <location>
        <position position="190"/>
    </location>
    <ligand>
        <name>L-homoserine</name>
        <dbReference type="ChEBI" id="CHEBI:57476"/>
    </ligand>
</feature>
<dbReference type="PANTHER" id="PTHR43331">
    <property type="entry name" value="HOMOSERINE DEHYDROGENASE"/>
    <property type="match status" value="1"/>
</dbReference>
<reference evidence="19 20" key="1">
    <citation type="submission" date="2016-10" db="EMBL/GenBank/DDBJ databases">
        <authorList>
            <person name="de Groot N.N."/>
        </authorList>
    </citation>
    <scope>NUCLEOTIDE SEQUENCE [LARGE SCALE GENOMIC DNA]</scope>
    <source>
        <strain evidence="19 20">KHGC13</strain>
    </source>
</reference>
<dbReference type="FunFam" id="3.30.360.10:FF:000005">
    <property type="entry name" value="Homoserine dehydrogenase"/>
    <property type="match status" value="1"/>
</dbReference>
<feature type="binding site" evidence="15">
    <location>
        <begin position="9"/>
        <end position="16"/>
    </location>
    <ligand>
        <name>NADP(+)</name>
        <dbReference type="ChEBI" id="CHEBI:58349"/>
    </ligand>
</feature>
<evidence type="ECO:0000256" key="3">
    <source>
        <dbReference type="ARBA" id="ARBA00005062"/>
    </source>
</evidence>
<evidence type="ECO:0000256" key="8">
    <source>
        <dbReference type="ARBA" id="ARBA00022697"/>
    </source>
</evidence>
<evidence type="ECO:0000256" key="12">
    <source>
        <dbReference type="ARBA" id="ARBA00023167"/>
    </source>
</evidence>
<dbReference type="Pfam" id="PF03447">
    <property type="entry name" value="NAD_binding_3"/>
    <property type="match status" value="1"/>
</dbReference>
<dbReference type="PROSITE" id="PS51671">
    <property type="entry name" value="ACT"/>
    <property type="match status" value="1"/>
</dbReference>
<evidence type="ECO:0000256" key="13">
    <source>
        <dbReference type="ARBA" id="ARBA00048841"/>
    </source>
</evidence>
<dbReference type="RefSeq" id="WP_090470296.1">
    <property type="nucleotide sequence ID" value="NZ_CACWQI010000002.1"/>
</dbReference>
<dbReference type="GO" id="GO:0009088">
    <property type="term" value="P:threonine biosynthetic process"/>
    <property type="evidence" value="ECO:0007669"/>
    <property type="project" value="UniProtKB-UniPathway"/>
</dbReference>
<dbReference type="Gene3D" id="3.30.70.260">
    <property type="match status" value="1"/>
</dbReference>
<keyword evidence="7 16" id="KW-0028">Amino-acid biosynthesis</keyword>
<evidence type="ECO:0000313" key="20">
    <source>
        <dbReference type="Proteomes" id="UP000198817"/>
    </source>
</evidence>
<feature type="domain" description="ACT" evidence="18">
    <location>
        <begin position="350"/>
        <end position="433"/>
    </location>
</feature>
<dbReference type="InterPro" id="IPR016204">
    <property type="entry name" value="HDH"/>
</dbReference>
<dbReference type="PANTHER" id="PTHR43331:SF1">
    <property type="entry name" value="HOMOSERINE DEHYDROGENASE"/>
    <property type="match status" value="1"/>
</dbReference>
<evidence type="ECO:0000256" key="14">
    <source>
        <dbReference type="PIRSR" id="PIRSR000098-1"/>
    </source>
</evidence>
<dbReference type="OrthoDB" id="9808167at2"/>
<dbReference type="GO" id="GO:0009086">
    <property type="term" value="P:methionine biosynthetic process"/>
    <property type="evidence" value="ECO:0007669"/>
    <property type="project" value="UniProtKB-KW"/>
</dbReference>
<dbReference type="Pfam" id="PF01842">
    <property type="entry name" value="ACT"/>
    <property type="match status" value="1"/>
</dbReference>
<proteinExistence type="inferred from homology"/>
<dbReference type="SUPFAM" id="SSF55021">
    <property type="entry name" value="ACT-like"/>
    <property type="match status" value="1"/>
</dbReference>
<evidence type="ECO:0000256" key="6">
    <source>
        <dbReference type="ARBA" id="ARBA00013376"/>
    </source>
</evidence>
<dbReference type="CDD" id="cd04881">
    <property type="entry name" value="ACT_HSDH-Hom"/>
    <property type="match status" value="1"/>
</dbReference>
<evidence type="ECO:0000256" key="5">
    <source>
        <dbReference type="ARBA" id="ARBA00013213"/>
    </source>
</evidence>
<dbReference type="EMBL" id="FPBT01000004">
    <property type="protein sequence ID" value="SFU41511.1"/>
    <property type="molecule type" value="Genomic_DNA"/>
</dbReference>
<feature type="active site" description="Proton donor" evidence="14">
    <location>
        <position position="205"/>
    </location>
</feature>
<organism evidence="19 20">
    <name type="scientific">Eubacterium pyruvativorans</name>
    <dbReference type="NCBI Taxonomy" id="155865"/>
    <lineage>
        <taxon>Bacteria</taxon>
        <taxon>Bacillati</taxon>
        <taxon>Bacillota</taxon>
        <taxon>Clostridia</taxon>
        <taxon>Eubacteriales</taxon>
        <taxon>Eubacteriaceae</taxon>
        <taxon>Eubacterium</taxon>
    </lineage>
</organism>
<evidence type="ECO:0000256" key="4">
    <source>
        <dbReference type="ARBA" id="ARBA00006753"/>
    </source>
</evidence>
<dbReference type="STRING" id="155865.SAMN05216515_10489"/>
<dbReference type="InterPro" id="IPR005106">
    <property type="entry name" value="Asp/hSer_DH_NAD-bd"/>
</dbReference>
<keyword evidence="9 15" id="KW-0521">NADP</keyword>
<evidence type="ECO:0000256" key="10">
    <source>
        <dbReference type="ARBA" id="ARBA00023002"/>
    </source>
</evidence>
<dbReference type="Proteomes" id="UP000198817">
    <property type="component" value="Unassembled WGS sequence"/>
</dbReference>